<dbReference type="PANTHER" id="PTHR37943:SF1">
    <property type="entry name" value="PROTEIN VES"/>
    <property type="match status" value="1"/>
</dbReference>
<dbReference type="InterPro" id="IPR011051">
    <property type="entry name" value="RmlC_Cupin_sf"/>
</dbReference>
<dbReference type="Gene3D" id="2.60.120.10">
    <property type="entry name" value="Jelly Rolls"/>
    <property type="match status" value="1"/>
</dbReference>
<dbReference type="PANTHER" id="PTHR37943">
    <property type="entry name" value="PROTEIN VES"/>
    <property type="match status" value="1"/>
</dbReference>
<evidence type="ECO:0000313" key="1">
    <source>
        <dbReference type="EMBL" id="AXA44717.1"/>
    </source>
</evidence>
<dbReference type="SUPFAM" id="SSF51182">
    <property type="entry name" value="RmlC-like cupins"/>
    <property type="match status" value="1"/>
</dbReference>
<dbReference type="EMBL" id="CP030764">
    <property type="protein sequence ID" value="AXA44717.1"/>
    <property type="molecule type" value="Genomic_DNA"/>
</dbReference>
<name>A0A2Z4YTB3_RHILE</name>
<dbReference type="CDD" id="cd20293">
    <property type="entry name" value="cupin_HutD_N"/>
    <property type="match status" value="1"/>
</dbReference>
<sequence>MRILRAGDHKRMPWKNGKGETVEIAVFPADASIDDFDWRISMATVAEDGPFSIFPGIDRTLAILDGNGMVLEVEGSAPVLLTTASDPLAFPADVPVTARLQDGSITDLNVMTRRVGLAHRLIQIDVDGGKTVPLPPSTYLFLCHEGALSFRKDGETGALAAGDALLIEDATATVLEIDGEAKCYLASIPTSRLPNNELKTLNNRGFGEACA</sequence>
<dbReference type="AlphaFoldDB" id="A0A2Z4YTB3"/>
<proteinExistence type="predicted"/>
<geneLocation type="plasmid" evidence="1 2">
    <name>unnamed4</name>
</geneLocation>
<gene>
    <name evidence="1" type="ORF">DLJ82_6747</name>
</gene>
<organism evidence="1 2">
    <name type="scientific">Rhizobium leguminosarum</name>
    <dbReference type="NCBI Taxonomy" id="384"/>
    <lineage>
        <taxon>Bacteria</taxon>
        <taxon>Pseudomonadati</taxon>
        <taxon>Pseudomonadota</taxon>
        <taxon>Alphaproteobacteria</taxon>
        <taxon>Hyphomicrobiales</taxon>
        <taxon>Rhizobiaceae</taxon>
        <taxon>Rhizobium/Agrobacterium group</taxon>
        <taxon>Rhizobium</taxon>
    </lineage>
</organism>
<dbReference type="InterPro" id="IPR014710">
    <property type="entry name" value="RmlC-like_jellyroll"/>
</dbReference>
<protein>
    <submittedName>
        <fullName evidence="1">HutD family protein</fullName>
    </submittedName>
</protein>
<evidence type="ECO:0000313" key="2">
    <source>
        <dbReference type="Proteomes" id="UP000251166"/>
    </source>
</evidence>
<accession>A0A2Z4YTB3</accession>
<reference evidence="1 2" key="1">
    <citation type="submission" date="2018-07" db="EMBL/GenBank/DDBJ databases">
        <title>Rhizobium leguminosarum strain:ATCC 14479 Genome sequencing and assembly.</title>
        <authorList>
            <person name="Chakraborty R."/>
        </authorList>
    </citation>
    <scope>NUCLEOTIDE SEQUENCE [LARGE SCALE GENOMIC DNA]</scope>
    <source>
        <strain evidence="1 2">ATCC 14479</strain>
        <plasmid evidence="2">Plasmid unnamed4</plasmid>
    </source>
</reference>
<dbReference type="Proteomes" id="UP000251166">
    <property type="component" value="Plasmid unnamed4"/>
</dbReference>
<dbReference type="Pfam" id="PF05962">
    <property type="entry name" value="HutD"/>
    <property type="match status" value="1"/>
</dbReference>
<dbReference type="InterPro" id="IPR010282">
    <property type="entry name" value="Uncharacterised_HutD/Ves"/>
</dbReference>
<keyword evidence="1" id="KW-0614">Plasmid</keyword>